<organism evidence="2 3">
    <name type="scientific">Elysia crispata</name>
    <name type="common">lettuce slug</name>
    <dbReference type="NCBI Taxonomy" id="231223"/>
    <lineage>
        <taxon>Eukaryota</taxon>
        <taxon>Metazoa</taxon>
        <taxon>Spiralia</taxon>
        <taxon>Lophotrochozoa</taxon>
        <taxon>Mollusca</taxon>
        <taxon>Gastropoda</taxon>
        <taxon>Heterobranchia</taxon>
        <taxon>Euthyneura</taxon>
        <taxon>Panpulmonata</taxon>
        <taxon>Sacoglossa</taxon>
        <taxon>Placobranchoidea</taxon>
        <taxon>Plakobranchidae</taxon>
        <taxon>Elysia</taxon>
    </lineage>
</organism>
<evidence type="ECO:0000256" key="1">
    <source>
        <dbReference type="SAM" id="MobiDB-lite"/>
    </source>
</evidence>
<evidence type="ECO:0000313" key="3">
    <source>
        <dbReference type="Proteomes" id="UP001283361"/>
    </source>
</evidence>
<dbReference type="EMBL" id="JAWDGP010002895">
    <property type="protein sequence ID" value="KAK3778794.1"/>
    <property type="molecule type" value="Genomic_DNA"/>
</dbReference>
<protein>
    <submittedName>
        <fullName evidence="2">Uncharacterized protein</fullName>
    </submittedName>
</protein>
<name>A0AAE0ZZX9_9GAST</name>
<proteinExistence type="predicted"/>
<feature type="region of interest" description="Disordered" evidence="1">
    <location>
        <begin position="112"/>
        <end position="134"/>
    </location>
</feature>
<reference evidence="2" key="1">
    <citation type="journal article" date="2023" name="G3 (Bethesda)">
        <title>A reference genome for the long-term kleptoplast-retaining sea slug Elysia crispata morphotype clarki.</title>
        <authorList>
            <person name="Eastman K.E."/>
            <person name="Pendleton A.L."/>
            <person name="Shaikh M.A."/>
            <person name="Suttiyut T."/>
            <person name="Ogas R."/>
            <person name="Tomko P."/>
            <person name="Gavelis G."/>
            <person name="Widhalm J.R."/>
            <person name="Wisecaver J.H."/>
        </authorList>
    </citation>
    <scope>NUCLEOTIDE SEQUENCE</scope>
    <source>
        <strain evidence="2">ECLA1</strain>
    </source>
</reference>
<comment type="caution">
    <text evidence="2">The sequence shown here is derived from an EMBL/GenBank/DDBJ whole genome shotgun (WGS) entry which is preliminary data.</text>
</comment>
<accession>A0AAE0ZZX9</accession>
<keyword evidence="3" id="KW-1185">Reference proteome</keyword>
<dbReference type="AlphaFoldDB" id="A0AAE0ZZX9"/>
<dbReference type="Proteomes" id="UP001283361">
    <property type="component" value="Unassembled WGS sequence"/>
</dbReference>
<evidence type="ECO:0000313" key="2">
    <source>
        <dbReference type="EMBL" id="KAK3778794.1"/>
    </source>
</evidence>
<gene>
    <name evidence="2" type="ORF">RRG08_013062</name>
</gene>
<sequence length="134" mass="14356">MVSTRLTEINRLFDTLEAPSFLCSLCNQSSQRRAGKRLPQTAFVSGVRKSLDQTDRPANGASRAGNLIRTPGPRAWRQPPGPKIATSGGDKISLPTLDKPVTSVQHIQPIPALCPGTEAAEKSKPGVSLSQKQN</sequence>
<feature type="region of interest" description="Disordered" evidence="1">
    <location>
        <begin position="45"/>
        <end position="96"/>
    </location>
</feature>